<organism evidence="4 5">
    <name type="scientific">Sphingorhabdus contaminans</name>
    <dbReference type="NCBI Taxonomy" id="1343899"/>
    <lineage>
        <taxon>Bacteria</taxon>
        <taxon>Pseudomonadati</taxon>
        <taxon>Pseudomonadota</taxon>
        <taxon>Alphaproteobacteria</taxon>
        <taxon>Sphingomonadales</taxon>
        <taxon>Sphingomonadaceae</taxon>
        <taxon>Sphingorhabdus</taxon>
    </lineage>
</organism>
<evidence type="ECO:0000259" key="3">
    <source>
        <dbReference type="PROSITE" id="PS50977"/>
    </source>
</evidence>
<evidence type="ECO:0000256" key="2">
    <source>
        <dbReference type="PROSITE-ProRule" id="PRU00335"/>
    </source>
</evidence>
<accession>A0A553WAM6</accession>
<feature type="domain" description="HTH tetR-type" evidence="3">
    <location>
        <begin position="19"/>
        <end position="79"/>
    </location>
</feature>
<keyword evidence="5" id="KW-1185">Reference proteome</keyword>
<dbReference type="GO" id="GO:0003677">
    <property type="term" value="F:DNA binding"/>
    <property type="evidence" value="ECO:0007669"/>
    <property type="project" value="UniProtKB-UniRule"/>
</dbReference>
<reference evidence="4 5" key="1">
    <citation type="submission" date="2019-07" db="EMBL/GenBank/DDBJ databases">
        <authorList>
            <person name="Park M."/>
        </authorList>
    </citation>
    <scope>NUCLEOTIDE SEQUENCE [LARGE SCALE GENOMIC DNA]</scope>
    <source>
        <strain evidence="4 5">KCTC32445</strain>
    </source>
</reference>
<dbReference type="SUPFAM" id="SSF46689">
    <property type="entry name" value="Homeodomain-like"/>
    <property type="match status" value="1"/>
</dbReference>
<dbReference type="InterPro" id="IPR001647">
    <property type="entry name" value="HTH_TetR"/>
</dbReference>
<dbReference type="Pfam" id="PF00440">
    <property type="entry name" value="TetR_N"/>
    <property type="match status" value="1"/>
</dbReference>
<evidence type="ECO:0000313" key="5">
    <source>
        <dbReference type="Proteomes" id="UP000320160"/>
    </source>
</evidence>
<evidence type="ECO:0000256" key="1">
    <source>
        <dbReference type="ARBA" id="ARBA00023125"/>
    </source>
</evidence>
<dbReference type="PROSITE" id="PS50977">
    <property type="entry name" value="HTH_TETR_2"/>
    <property type="match status" value="1"/>
</dbReference>
<sequence>MRLRGWLRRPYGAPVKKPDSRRQEIIQRLTEHVLAEGLSAASLRPLAKAAGTSDRMLLYYFADKAEIITAILEEISARLVTKLGERTASVPVPVETLRANLAAMLFVDELWPYMRIWLEVASRAAMGDSFFRAVGEQIGRGFYEWGKAQLLSESEEQRDVDAARLLVTIEGMLLLKSLGLDDINARAL</sequence>
<proteinExistence type="predicted"/>
<protein>
    <submittedName>
        <fullName evidence="4">TetR/AcrR family transcriptional regulator</fullName>
    </submittedName>
</protein>
<dbReference type="Gene3D" id="1.10.357.10">
    <property type="entry name" value="Tetracycline Repressor, domain 2"/>
    <property type="match status" value="1"/>
</dbReference>
<dbReference type="OrthoDB" id="2356263at2"/>
<dbReference type="EMBL" id="VKKU01000002">
    <property type="protein sequence ID" value="TSB01745.1"/>
    <property type="molecule type" value="Genomic_DNA"/>
</dbReference>
<evidence type="ECO:0000313" key="4">
    <source>
        <dbReference type="EMBL" id="TSB01745.1"/>
    </source>
</evidence>
<gene>
    <name evidence="4" type="ORF">FOM92_11255</name>
</gene>
<name>A0A553WAM6_9SPHN</name>
<comment type="caution">
    <text evidence="4">The sequence shown here is derived from an EMBL/GenBank/DDBJ whole genome shotgun (WGS) entry which is preliminary data.</text>
</comment>
<keyword evidence="1 2" id="KW-0238">DNA-binding</keyword>
<dbReference type="Proteomes" id="UP000320160">
    <property type="component" value="Unassembled WGS sequence"/>
</dbReference>
<dbReference type="InterPro" id="IPR009057">
    <property type="entry name" value="Homeodomain-like_sf"/>
</dbReference>
<dbReference type="AlphaFoldDB" id="A0A553WAM6"/>
<feature type="DNA-binding region" description="H-T-H motif" evidence="2">
    <location>
        <begin position="42"/>
        <end position="61"/>
    </location>
</feature>